<gene>
    <name evidence="3" type="ORF">R1T40_03400</name>
</gene>
<reference evidence="3 4" key="1">
    <citation type="submission" date="2023-10" db="EMBL/GenBank/DDBJ databases">
        <title>Eight complete genome sequences of bacteria isolated from laboratory stock of Giant Kelp gametophytes.</title>
        <authorList>
            <person name="Tolentino B."/>
            <person name="Nuzhdin S."/>
        </authorList>
    </citation>
    <scope>NUCLEOTIDE SEQUENCE [LARGE SCALE GENOMIC DNA]</scope>
    <source>
        <strain evidence="3 4">LC.270.F.C4</strain>
    </source>
</reference>
<feature type="compositionally biased region" description="Polar residues" evidence="1">
    <location>
        <begin position="8"/>
        <end position="25"/>
    </location>
</feature>
<sequence>MSVAVTVGSETSSILPQTASQPTRLGNTVAGSGGPLDLTVNGVNARLLDNIDPALLTRPEEVQVGLIAGKRREPTPTGTQGRGIPVLSEGNEADLSAFLSEGVTEDNTDIDMIMVAEAASGPGAVSPGHHTVDALSSQSLNWLSASLAQNTVASSANEAGNIALFARQVSQNNRGQVIAALKEIIFQGKFYVKAISSWGGKHAIIFKGAHRSRSFLTAISYGLRNNKMTYISSYADVMAAPTHLERIGSAARTAAKGNFIGFAISASFDVGDFITSEDPEKNWGDLLGALGATFIKVWIAGFAGVIFAATIAASVAAAPVALVVTLGVGASIAVGWGLDQLDDYLGFKNWLKELFHDFAAVIGRLAAVTGRAARIAAIMVVEFVEKIVVTGKGLIDSWFDEFERSLRSDDPNGWCALFCSNPLDQADAWSRGLGGRGFSLPGRY</sequence>
<organism evidence="3 4">
    <name type="scientific">Tritonibacter scottomollicae</name>
    <name type="common">Epibacterium scottomollicae</name>
    <dbReference type="NCBI Taxonomy" id="483013"/>
    <lineage>
        <taxon>Bacteria</taxon>
        <taxon>Pseudomonadati</taxon>
        <taxon>Pseudomonadota</taxon>
        <taxon>Alphaproteobacteria</taxon>
        <taxon>Rhodobacterales</taxon>
        <taxon>Paracoccaceae</taxon>
        <taxon>Tritonibacter</taxon>
    </lineage>
</organism>
<keyword evidence="2" id="KW-1133">Transmembrane helix</keyword>
<keyword evidence="2" id="KW-0472">Membrane</keyword>
<accession>A0ABZ0HH96</accession>
<feature type="transmembrane region" description="Helical" evidence="2">
    <location>
        <begin position="316"/>
        <end position="338"/>
    </location>
</feature>
<evidence type="ECO:0000313" key="4">
    <source>
        <dbReference type="Proteomes" id="UP001302666"/>
    </source>
</evidence>
<evidence type="ECO:0000313" key="3">
    <source>
        <dbReference type="EMBL" id="WOI33807.1"/>
    </source>
</evidence>
<dbReference type="EMBL" id="CP136704">
    <property type="protein sequence ID" value="WOI33807.1"/>
    <property type="molecule type" value="Genomic_DNA"/>
</dbReference>
<dbReference type="Proteomes" id="UP001302666">
    <property type="component" value="Chromosome"/>
</dbReference>
<feature type="region of interest" description="Disordered" evidence="1">
    <location>
        <begin position="1"/>
        <end position="25"/>
    </location>
</feature>
<keyword evidence="4" id="KW-1185">Reference proteome</keyword>
<name>A0ABZ0HH96_TRISK</name>
<evidence type="ECO:0000256" key="1">
    <source>
        <dbReference type="SAM" id="MobiDB-lite"/>
    </source>
</evidence>
<proteinExistence type="predicted"/>
<keyword evidence="2" id="KW-0812">Transmembrane</keyword>
<feature type="transmembrane region" description="Helical" evidence="2">
    <location>
        <begin position="286"/>
        <end position="309"/>
    </location>
</feature>
<protein>
    <submittedName>
        <fullName evidence="3">Uncharacterized protein</fullName>
    </submittedName>
</protein>
<dbReference type="RefSeq" id="WP_317385868.1">
    <property type="nucleotide sequence ID" value="NZ_CP136704.1"/>
</dbReference>
<evidence type="ECO:0000256" key="2">
    <source>
        <dbReference type="SAM" id="Phobius"/>
    </source>
</evidence>